<sequence length="84" mass="9221">MKTAISLPDETFERATQRAAELGMSRSEFFARAAEQYLRQLDDASLTARIDEILDRTGDDDSAAAAATAGRRALAAATWDEPDW</sequence>
<dbReference type="SUPFAM" id="SSF47598">
    <property type="entry name" value="Ribbon-helix-helix"/>
    <property type="match status" value="1"/>
</dbReference>
<feature type="domain" description="Ribbon-helix-helix protein CopG" evidence="1">
    <location>
        <begin position="3"/>
        <end position="40"/>
    </location>
</feature>
<dbReference type="CDD" id="cd21631">
    <property type="entry name" value="RHH_CopG_NikR-like"/>
    <property type="match status" value="1"/>
</dbReference>
<dbReference type="InterPro" id="IPR002145">
    <property type="entry name" value="CopG"/>
</dbReference>
<organism evidence="2 3">
    <name type="scientific">Jiangella ureilytica</name>
    <dbReference type="NCBI Taxonomy" id="2530374"/>
    <lineage>
        <taxon>Bacteria</taxon>
        <taxon>Bacillati</taxon>
        <taxon>Actinomycetota</taxon>
        <taxon>Actinomycetes</taxon>
        <taxon>Jiangellales</taxon>
        <taxon>Jiangellaceae</taxon>
        <taxon>Jiangella</taxon>
    </lineage>
</organism>
<keyword evidence="3" id="KW-1185">Reference proteome</keyword>
<dbReference type="Gene3D" id="1.10.1220.10">
    <property type="entry name" value="Met repressor-like"/>
    <property type="match status" value="1"/>
</dbReference>
<dbReference type="OrthoDB" id="73061at2"/>
<evidence type="ECO:0000259" key="1">
    <source>
        <dbReference type="Pfam" id="PF01402"/>
    </source>
</evidence>
<gene>
    <name evidence="2" type="ORF">E1212_13485</name>
</gene>
<proteinExistence type="predicted"/>
<dbReference type="Pfam" id="PF01402">
    <property type="entry name" value="RHH_1"/>
    <property type="match status" value="1"/>
</dbReference>
<dbReference type="InterPro" id="IPR010985">
    <property type="entry name" value="Ribbon_hlx_hlx"/>
</dbReference>
<dbReference type="GO" id="GO:0006355">
    <property type="term" value="P:regulation of DNA-templated transcription"/>
    <property type="evidence" value="ECO:0007669"/>
    <property type="project" value="InterPro"/>
</dbReference>
<dbReference type="AlphaFoldDB" id="A0A4R4RMT7"/>
<dbReference type="InterPro" id="IPR013321">
    <property type="entry name" value="Arc_rbn_hlx_hlx"/>
</dbReference>
<protein>
    <submittedName>
        <fullName evidence="2">CopG family transcriptional regulator</fullName>
    </submittedName>
</protein>
<evidence type="ECO:0000313" key="3">
    <source>
        <dbReference type="Proteomes" id="UP000295621"/>
    </source>
</evidence>
<accession>A0A4R4RMT7</accession>
<dbReference type="Proteomes" id="UP000295621">
    <property type="component" value="Unassembled WGS sequence"/>
</dbReference>
<name>A0A4R4RMT7_9ACTN</name>
<reference evidence="2 3" key="1">
    <citation type="submission" date="2019-02" db="EMBL/GenBank/DDBJ databases">
        <title>Draft genome sequences of novel Actinobacteria.</title>
        <authorList>
            <person name="Sahin N."/>
            <person name="Ay H."/>
            <person name="Saygin H."/>
        </authorList>
    </citation>
    <scope>NUCLEOTIDE SEQUENCE [LARGE SCALE GENOMIC DNA]</scope>
    <source>
        <strain evidence="2 3">KC603</strain>
    </source>
</reference>
<comment type="caution">
    <text evidence="2">The sequence shown here is derived from an EMBL/GenBank/DDBJ whole genome shotgun (WGS) entry which is preliminary data.</text>
</comment>
<evidence type="ECO:0000313" key="2">
    <source>
        <dbReference type="EMBL" id="TDC50950.1"/>
    </source>
</evidence>
<dbReference type="EMBL" id="SMKL01000026">
    <property type="protein sequence ID" value="TDC50950.1"/>
    <property type="molecule type" value="Genomic_DNA"/>
</dbReference>
<dbReference type="RefSeq" id="WP_131983238.1">
    <property type="nucleotide sequence ID" value="NZ_SMKL01000026.1"/>
</dbReference>